<gene>
    <name evidence="2" type="ORF">NPIL_355611</name>
</gene>
<evidence type="ECO:0000313" key="2">
    <source>
        <dbReference type="EMBL" id="GFU34231.1"/>
    </source>
</evidence>
<dbReference type="Proteomes" id="UP000887013">
    <property type="component" value="Unassembled WGS sequence"/>
</dbReference>
<evidence type="ECO:0000313" key="3">
    <source>
        <dbReference type="Proteomes" id="UP000887013"/>
    </source>
</evidence>
<proteinExistence type="predicted"/>
<name>A0A8X6QNL7_NEPPI</name>
<protein>
    <submittedName>
        <fullName evidence="2">Uncharacterized protein</fullName>
    </submittedName>
</protein>
<comment type="caution">
    <text evidence="2">The sequence shown here is derived from an EMBL/GenBank/DDBJ whole genome shotgun (WGS) entry which is preliminary data.</text>
</comment>
<dbReference type="AlphaFoldDB" id="A0A8X6QNL7"/>
<keyword evidence="1" id="KW-0812">Transmembrane</keyword>
<organism evidence="2 3">
    <name type="scientific">Nephila pilipes</name>
    <name type="common">Giant wood spider</name>
    <name type="synonym">Nephila maculata</name>
    <dbReference type="NCBI Taxonomy" id="299642"/>
    <lineage>
        <taxon>Eukaryota</taxon>
        <taxon>Metazoa</taxon>
        <taxon>Ecdysozoa</taxon>
        <taxon>Arthropoda</taxon>
        <taxon>Chelicerata</taxon>
        <taxon>Arachnida</taxon>
        <taxon>Araneae</taxon>
        <taxon>Araneomorphae</taxon>
        <taxon>Entelegynae</taxon>
        <taxon>Araneoidea</taxon>
        <taxon>Nephilidae</taxon>
        <taxon>Nephila</taxon>
    </lineage>
</organism>
<keyword evidence="3" id="KW-1185">Reference proteome</keyword>
<evidence type="ECO:0000256" key="1">
    <source>
        <dbReference type="SAM" id="Phobius"/>
    </source>
</evidence>
<keyword evidence="1" id="KW-1133">Transmembrane helix</keyword>
<accession>A0A8X6QNL7</accession>
<dbReference type="EMBL" id="BMAW01083468">
    <property type="protein sequence ID" value="GFU34231.1"/>
    <property type="molecule type" value="Genomic_DNA"/>
</dbReference>
<sequence>MIWQSRKFAGLVLSVEVALIIVYTFFVTYDEDAKGPKINGSATKVPQERNSIQDYYPKSRLEPMTYLVREQMAICYQSKRNDGRGISLVADTL</sequence>
<keyword evidence="1" id="KW-0472">Membrane</keyword>
<dbReference type="OrthoDB" id="6435695at2759"/>
<reference evidence="2" key="1">
    <citation type="submission" date="2020-08" db="EMBL/GenBank/DDBJ databases">
        <title>Multicomponent nature underlies the extraordinary mechanical properties of spider dragline silk.</title>
        <authorList>
            <person name="Kono N."/>
            <person name="Nakamura H."/>
            <person name="Mori M."/>
            <person name="Yoshida Y."/>
            <person name="Ohtoshi R."/>
            <person name="Malay A.D."/>
            <person name="Moran D.A.P."/>
            <person name="Tomita M."/>
            <person name="Numata K."/>
            <person name="Arakawa K."/>
        </authorList>
    </citation>
    <scope>NUCLEOTIDE SEQUENCE</scope>
</reference>
<feature type="transmembrane region" description="Helical" evidence="1">
    <location>
        <begin position="7"/>
        <end position="29"/>
    </location>
</feature>